<proteinExistence type="predicted"/>
<comment type="caution">
    <text evidence="1">The sequence shown here is derived from an EMBL/GenBank/DDBJ whole genome shotgun (WGS) entry which is preliminary data.</text>
</comment>
<reference evidence="1" key="1">
    <citation type="submission" date="2020-04" db="EMBL/GenBank/DDBJ databases">
        <authorList>
            <person name="Alioto T."/>
            <person name="Alioto T."/>
            <person name="Gomez Garrido J."/>
        </authorList>
    </citation>
    <scope>NUCLEOTIDE SEQUENCE</scope>
    <source>
        <strain evidence="1">A484AB</strain>
    </source>
</reference>
<feature type="non-terminal residue" evidence="1">
    <location>
        <position position="56"/>
    </location>
</feature>
<sequence length="56" mass="6392">SLQRQYYSIAVASAPCRFTTSGKHGISSWRYAMARHFKTKTPKRKMLQSGKVTITE</sequence>
<dbReference type="AlphaFoldDB" id="A0A6S7IB39"/>
<evidence type="ECO:0000313" key="2">
    <source>
        <dbReference type="Proteomes" id="UP001152795"/>
    </source>
</evidence>
<gene>
    <name evidence="1" type="ORF">PACLA_8A059716</name>
</gene>
<name>A0A6S7IB39_PARCT</name>
<dbReference type="EMBL" id="CACRXK020004660">
    <property type="protein sequence ID" value="CAB4003551.1"/>
    <property type="molecule type" value="Genomic_DNA"/>
</dbReference>
<organism evidence="1 2">
    <name type="scientific">Paramuricea clavata</name>
    <name type="common">Red gorgonian</name>
    <name type="synonym">Violescent sea-whip</name>
    <dbReference type="NCBI Taxonomy" id="317549"/>
    <lineage>
        <taxon>Eukaryota</taxon>
        <taxon>Metazoa</taxon>
        <taxon>Cnidaria</taxon>
        <taxon>Anthozoa</taxon>
        <taxon>Octocorallia</taxon>
        <taxon>Malacalcyonacea</taxon>
        <taxon>Plexauridae</taxon>
        <taxon>Paramuricea</taxon>
    </lineage>
</organism>
<accession>A0A6S7IB39</accession>
<protein>
    <submittedName>
        <fullName evidence="1">Uncharacterized protein</fullName>
    </submittedName>
</protein>
<dbReference type="Proteomes" id="UP001152795">
    <property type="component" value="Unassembled WGS sequence"/>
</dbReference>
<keyword evidence="2" id="KW-1185">Reference proteome</keyword>
<evidence type="ECO:0000313" key="1">
    <source>
        <dbReference type="EMBL" id="CAB4003551.1"/>
    </source>
</evidence>